<dbReference type="Proteomes" id="UP001252688">
    <property type="component" value="Unassembled WGS sequence"/>
</dbReference>
<feature type="transmembrane region" description="Helical" evidence="1">
    <location>
        <begin position="30"/>
        <end position="46"/>
    </location>
</feature>
<evidence type="ECO:0000313" key="2">
    <source>
        <dbReference type="EMBL" id="MDT0112617.1"/>
    </source>
</evidence>
<sequence length="50" mass="5490">MKKQTKQAIWLALVVIAVNGLATFFYNIVATSIAIIVTLACLVALLKTRR</sequence>
<organism evidence="2 3">
    <name type="scientific">Listeria cossartiae subsp. cayugensis</name>
    <dbReference type="NCBI Taxonomy" id="2713505"/>
    <lineage>
        <taxon>Bacteria</taxon>
        <taxon>Bacillati</taxon>
        <taxon>Bacillota</taxon>
        <taxon>Bacilli</taxon>
        <taxon>Bacillales</taxon>
        <taxon>Listeriaceae</taxon>
        <taxon>Listeria</taxon>
        <taxon>Listeria cossartiae</taxon>
    </lineage>
</organism>
<dbReference type="RefSeq" id="WP_311178005.1">
    <property type="nucleotide sequence ID" value="NZ_JASAZZ010000001.1"/>
</dbReference>
<evidence type="ECO:0000256" key="1">
    <source>
        <dbReference type="SAM" id="Phobius"/>
    </source>
</evidence>
<evidence type="ECO:0000313" key="3">
    <source>
        <dbReference type="Proteomes" id="UP001252688"/>
    </source>
</evidence>
<gene>
    <name evidence="2" type="ORF">QJV37_00575</name>
</gene>
<proteinExistence type="predicted"/>
<keyword evidence="1" id="KW-0812">Transmembrane</keyword>
<dbReference type="EMBL" id="JASBAM010000001">
    <property type="protein sequence ID" value="MDT0112617.1"/>
    <property type="molecule type" value="Genomic_DNA"/>
</dbReference>
<accession>A0ABU2IIX0</accession>
<comment type="caution">
    <text evidence="2">The sequence shown here is derived from an EMBL/GenBank/DDBJ whole genome shotgun (WGS) entry which is preliminary data.</text>
</comment>
<keyword evidence="1" id="KW-0472">Membrane</keyword>
<keyword evidence="3" id="KW-1185">Reference proteome</keyword>
<reference evidence="2 3" key="1">
    <citation type="submission" date="2023-05" db="EMBL/GenBank/DDBJ databases">
        <title>A Combination of Whole Genome Sequencing and Metagenomics Reveals Diversity of Listeria spp. in Soil Collected from the Nantahala National Forest.</title>
        <authorList>
            <person name="Wang J."/>
            <person name="Schamp C.N."/>
            <person name="Hudson L.K."/>
            <person name="Chaggar H.K."/>
            <person name="Bryan D.W."/>
            <person name="Radosevich M."/>
            <person name="Denes T.G."/>
        </authorList>
    </citation>
    <scope>NUCLEOTIDE SEQUENCE [LARGE SCALE GENOMIC DNA]</scope>
    <source>
        <strain evidence="2 3">UTK S2-0002</strain>
    </source>
</reference>
<protein>
    <submittedName>
        <fullName evidence="2">Uncharacterized protein</fullName>
    </submittedName>
</protein>
<name>A0ABU2IIX0_9LIST</name>
<keyword evidence="1" id="KW-1133">Transmembrane helix</keyword>